<evidence type="ECO:0000313" key="2">
    <source>
        <dbReference type="Proteomes" id="UP000325577"/>
    </source>
</evidence>
<protein>
    <submittedName>
        <fullName evidence="1">Uncharacterized protein</fullName>
    </submittedName>
</protein>
<gene>
    <name evidence="1" type="ORF">F0562_010218</name>
</gene>
<dbReference type="Proteomes" id="UP000325577">
    <property type="component" value="Linkage Group LG4"/>
</dbReference>
<name>A0A5J4ZY87_9ASTE</name>
<evidence type="ECO:0000313" key="1">
    <source>
        <dbReference type="EMBL" id="KAA8523795.1"/>
    </source>
</evidence>
<accession>A0A5J4ZY87</accession>
<reference evidence="1 2" key="1">
    <citation type="submission" date="2019-09" db="EMBL/GenBank/DDBJ databases">
        <title>A chromosome-level genome assembly of the Chinese tupelo Nyssa sinensis.</title>
        <authorList>
            <person name="Yang X."/>
            <person name="Kang M."/>
            <person name="Yang Y."/>
            <person name="Xiong H."/>
            <person name="Wang M."/>
            <person name="Zhang Z."/>
            <person name="Wang Z."/>
            <person name="Wu H."/>
            <person name="Ma T."/>
            <person name="Liu J."/>
            <person name="Xi Z."/>
        </authorList>
    </citation>
    <scope>NUCLEOTIDE SEQUENCE [LARGE SCALE GENOMIC DNA]</scope>
    <source>
        <strain evidence="1">J267</strain>
        <tissue evidence="1">Leaf</tissue>
    </source>
</reference>
<keyword evidence="2" id="KW-1185">Reference proteome</keyword>
<proteinExistence type="predicted"/>
<sequence>MDDSSGILNITREGNLVVKDAIDDNLENVCKTQNVGVWKDLYRNPQEIGAWPIGQVGAFGERHWNVIMEMDF</sequence>
<organism evidence="1 2">
    <name type="scientific">Nyssa sinensis</name>
    <dbReference type="NCBI Taxonomy" id="561372"/>
    <lineage>
        <taxon>Eukaryota</taxon>
        <taxon>Viridiplantae</taxon>
        <taxon>Streptophyta</taxon>
        <taxon>Embryophyta</taxon>
        <taxon>Tracheophyta</taxon>
        <taxon>Spermatophyta</taxon>
        <taxon>Magnoliopsida</taxon>
        <taxon>eudicotyledons</taxon>
        <taxon>Gunneridae</taxon>
        <taxon>Pentapetalae</taxon>
        <taxon>asterids</taxon>
        <taxon>Cornales</taxon>
        <taxon>Nyssaceae</taxon>
        <taxon>Nyssa</taxon>
    </lineage>
</organism>
<dbReference type="AlphaFoldDB" id="A0A5J4ZY87"/>
<dbReference type="EMBL" id="CM018047">
    <property type="protein sequence ID" value="KAA8523795.1"/>
    <property type="molecule type" value="Genomic_DNA"/>
</dbReference>